<accession>A0A8H7DCY7</accession>
<dbReference type="Proteomes" id="UP000620124">
    <property type="component" value="Unassembled WGS sequence"/>
</dbReference>
<gene>
    <name evidence="3" type="ORF">MVEN_00156800</name>
</gene>
<dbReference type="OrthoDB" id="2644397at2759"/>
<reference evidence="3" key="1">
    <citation type="submission" date="2020-05" db="EMBL/GenBank/DDBJ databases">
        <title>Mycena genomes resolve the evolution of fungal bioluminescence.</title>
        <authorList>
            <person name="Tsai I.J."/>
        </authorList>
    </citation>
    <scope>NUCLEOTIDE SEQUENCE</scope>
    <source>
        <strain evidence="3">CCC161011</strain>
    </source>
</reference>
<comment type="caution">
    <text evidence="3">The sequence shown here is derived from an EMBL/GenBank/DDBJ whole genome shotgun (WGS) entry which is preliminary data.</text>
</comment>
<feature type="transmembrane region" description="Helical" evidence="2">
    <location>
        <begin position="55"/>
        <end position="77"/>
    </location>
</feature>
<protein>
    <submittedName>
        <fullName evidence="3">Uncharacterized protein</fullName>
    </submittedName>
</protein>
<evidence type="ECO:0000313" key="4">
    <source>
        <dbReference type="Proteomes" id="UP000620124"/>
    </source>
</evidence>
<feature type="transmembrane region" description="Helical" evidence="2">
    <location>
        <begin position="97"/>
        <end position="118"/>
    </location>
</feature>
<keyword evidence="2" id="KW-0812">Transmembrane</keyword>
<sequence length="558" mass="61290">MHRVNLASSPSNSSAHPLLGGKADFQETSMEFPKASPPSSREAPKRTRFQSSKGLRFLSFTLHSLLVVMHVALFAIWSRGIEHRVVFSLDRQKTVSFAITAITTGFGTIYLVMLVFLMQTFFTRWIIQTDQTLTAIHDSTAAWSGIGSAVFHLWHQTVSLPTWNSDWGDDHDVGGCAAGSLYSLPSIVEGDTSLGLYRGTLYDVLDINSGVSNADVGATGFNISCGYPANANISYEPYDGYYQLWVQDIPAFLYFQPALIFATDQTGDTFKLRKEVAGTSMQYTFSGIPAPDPLILLSTIPIIDASGHHLPMVNTSLNTITKHLPDQWQRNLPTFPVQILQCSQTLVSQRAVVDAQSREILSVEPDIRKTTSAWIPFDDYVNKTSGNGYIDGWAQCLTNPYARIGALDFTYLPNMTLHDLENALSILVASMFCTLGHVRPTTGYLDVSNTDPFSLIENPIFSPQLLRGIGRVTEISTLGRLDVVGGLAASVILGLLAVPSLFPVKGVRDKEIPIEGTGILHAIRLYRNNPGLDTLLPQVEHPTTHSLREAGMVRTKLI</sequence>
<evidence type="ECO:0000256" key="1">
    <source>
        <dbReference type="SAM" id="MobiDB-lite"/>
    </source>
</evidence>
<evidence type="ECO:0000256" key="2">
    <source>
        <dbReference type="SAM" id="Phobius"/>
    </source>
</evidence>
<proteinExistence type="predicted"/>
<keyword evidence="2" id="KW-1133">Transmembrane helix</keyword>
<evidence type="ECO:0000313" key="3">
    <source>
        <dbReference type="EMBL" id="KAF7368352.1"/>
    </source>
</evidence>
<keyword evidence="2" id="KW-0472">Membrane</keyword>
<dbReference type="AlphaFoldDB" id="A0A8H7DCY7"/>
<organism evidence="3 4">
    <name type="scientific">Mycena venus</name>
    <dbReference type="NCBI Taxonomy" id="2733690"/>
    <lineage>
        <taxon>Eukaryota</taxon>
        <taxon>Fungi</taxon>
        <taxon>Dikarya</taxon>
        <taxon>Basidiomycota</taxon>
        <taxon>Agaricomycotina</taxon>
        <taxon>Agaricomycetes</taxon>
        <taxon>Agaricomycetidae</taxon>
        <taxon>Agaricales</taxon>
        <taxon>Marasmiineae</taxon>
        <taxon>Mycenaceae</taxon>
        <taxon>Mycena</taxon>
    </lineage>
</organism>
<dbReference type="EMBL" id="JACAZI010000002">
    <property type="protein sequence ID" value="KAF7368352.1"/>
    <property type="molecule type" value="Genomic_DNA"/>
</dbReference>
<name>A0A8H7DCY7_9AGAR</name>
<keyword evidence="4" id="KW-1185">Reference proteome</keyword>
<feature type="compositionally biased region" description="Polar residues" evidence="1">
    <location>
        <begin position="1"/>
        <end position="15"/>
    </location>
</feature>
<feature type="region of interest" description="Disordered" evidence="1">
    <location>
        <begin position="1"/>
        <end position="20"/>
    </location>
</feature>